<reference evidence="1" key="1">
    <citation type="journal article" date="2019" name="Sci. Rep.">
        <title>Draft genome of Tanacetum cinerariifolium, the natural source of mosquito coil.</title>
        <authorList>
            <person name="Yamashiro T."/>
            <person name="Shiraishi A."/>
            <person name="Satake H."/>
            <person name="Nakayama K."/>
        </authorList>
    </citation>
    <scope>NUCLEOTIDE SEQUENCE</scope>
</reference>
<name>A0A6L2P9G8_TANCI</name>
<comment type="caution">
    <text evidence="1">The sequence shown here is derived from an EMBL/GenBank/DDBJ whole genome shotgun (WGS) entry which is preliminary data.</text>
</comment>
<keyword evidence="1" id="KW-0346">Stress response</keyword>
<proteinExistence type="predicted"/>
<organism evidence="1">
    <name type="scientific">Tanacetum cinerariifolium</name>
    <name type="common">Dalmatian daisy</name>
    <name type="synonym">Chrysanthemum cinerariifolium</name>
    <dbReference type="NCBI Taxonomy" id="118510"/>
    <lineage>
        <taxon>Eukaryota</taxon>
        <taxon>Viridiplantae</taxon>
        <taxon>Streptophyta</taxon>
        <taxon>Embryophyta</taxon>
        <taxon>Tracheophyta</taxon>
        <taxon>Spermatophyta</taxon>
        <taxon>Magnoliopsida</taxon>
        <taxon>eudicotyledons</taxon>
        <taxon>Gunneridae</taxon>
        <taxon>Pentapetalae</taxon>
        <taxon>asterids</taxon>
        <taxon>campanulids</taxon>
        <taxon>Asterales</taxon>
        <taxon>Asteraceae</taxon>
        <taxon>Asteroideae</taxon>
        <taxon>Anthemideae</taxon>
        <taxon>Anthemidinae</taxon>
        <taxon>Tanacetum</taxon>
    </lineage>
</organism>
<dbReference type="AlphaFoldDB" id="A0A6L2P9G8"/>
<dbReference type="EMBL" id="BKCJ010010887">
    <property type="protein sequence ID" value="GEU93585.1"/>
    <property type="molecule type" value="Genomic_DNA"/>
</dbReference>
<protein>
    <submittedName>
        <fullName evidence="1">Class II heat shock protein</fullName>
    </submittedName>
</protein>
<gene>
    <name evidence="1" type="ORF">Tci_065563</name>
</gene>
<accession>A0A6L2P9G8</accession>
<sequence>MALGVSDRNAEDALSKLLQRGTITEYQNEFEILISRVTGKSESLLVSIYIFGFKPALIRALLWSKPTTSGEAFALAPATKAHIQDLEETTCHKPNKTDIITSLQIEIASLEAKWVLDANEEIKKAHTWVHELESNKVEETDLTSPDMVVAEDLGQKHIHNFDKTAMMLRSHRKLNEIEFSYFSKTSTNHNQNLSIDLRSKHADYNKKHKRGVRRGM</sequence>
<evidence type="ECO:0000313" key="1">
    <source>
        <dbReference type="EMBL" id="GEU93585.1"/>
    </source>
</evidence>